<reference evidence="2" key="1">
    <citation type="submission" date="2015-10" db="EMBL/GenBank/DDBJ databases">
        <title>Niche specialization of a soil ammonia-oxidizing archaeon, Candidatus Nitrosocosmicus oleophilus.</title>
        <authorList>
            <person name="Jung M.-Y."/>
            <person name="Rhee S.-K."/>
        </authorList>
    </citation>
    <scope>NUCLEOTIDE SEQUENCE [LARGE SCALE GENOMIC DNA]</scope>
    <source>
        <strain evidence="2">MY3</strain>
    </source>
</reference>
<sequence length="501" mass="59995">MSSKPLEISEIEDAVEKEIPGSRQNYVYEVEKRLYHKSAYTPSTLVFREGDFLNTKSDQFELVPLKFRDKAFEIYNDYFKCESSYDLKYDPIEKENTNNQKIKGIKIYDQQNNYLRIEINFTLLNEKGKLEEGLVKFFQKSRFSDFENELYLHTGREKGGFVVRNFSIVPNYFYLDYVDMVFHQDGEKKYVLNLKGLLHLFLLSGNKLEIFEIDKILSNVSEMDEYMNLRDEIDSAYGSITGIKYKYGNTGDIQKIFSSSVSPKIKTRFPFLSFYNLYKEYIASEDESFVKDFLFGVAVDFEPQLRIMSITKLKYEVTKRYLERIRKYFYSFHKQRLLHTNLSSNTFQAITKLQNEIGIYVEEMKRSDYEWEKLERRWYEEQHVNIEFERKLNTLTDLHANVISLKEILPVNRYNRVIPTRFQEKIIKRFCEYYREEEDSYSFINHYVLVKNSLLKEIAQSSSQNNYDYVLQSELHKNGIPLDCKKDIQNWIKNYLESLEQ</sequence>
<proteinExistence type="predicted"/>
<name>A0A654LX85_9ARCH</name>
<dbReference type="EMBL" id="CP012850">
    <property type="protein sequence ID" value="ALI35430.1"/>
    <property type="molecule type" value="Genomic_DNA"/>
</dbReference>
<dbReference type="KEGG" id="taa:NMY3_01225"/>
<dbReference type="OrthoDB" id="387296at2157"/>
<dbReference type="Proteomes" id="UP000058925">
    <property type="component" value="Chromosome"/>
</dbReference>
<dbReference type="RefSeq" id="WP_196817896.1">
    <property type="nucleotide sequence ID" value="NZ_CP012850.1"/>
</dbReference>
<gene>
    <name evidence="1" type="ORF">NMY3_01225</name>
</gene>
<evidence type="ECO:0000313" key="2">
    <source>
        <dbReference type="Proteomes" id="UP000058925"/>
    </source>
</evidence>
<dbReference type="AlphaFoldDB" id="A0A654LX85"/>
<organism evidence="1 2">
    <name type="scientific">Candidatus Nitrosocosmicus oleophilus</name>
    <dbReference type="NCBI Taxonomy" id="1353260"/>
    <lineage>
        <taxon>Archaea</taxon>
        <taxon>Nitrososphaerota</taxon>
        <taxon>Nitrososphaeria</taxon>
        <taxon>Nitrososphaerales</taxon>
        <taxon>Nitrososphaeraceae</taxon>
        <taxon>Candidatus Nitrosocosmicus</taxon>
    </lineage>
</organism>
<evidence type="ECO:0000313" key="1">
    <source>
        <dbReference type="EMBL" id="ALI35430.1"/>
    </source>
</evidence>
<keyword evidence="2" id="KW-1185">Reference proteome</keyword>
<protein>
    <submittedName>
        <fullName evidence="1">Uncharacterized protein</fullName>
    </submittedName>
</protein>
<accession>A0A654LX85</accession>
<dbReference type="GeneID" id="60421305"/>